<dbReference type="Gene3D" id="1.25.40.10">
    <property type="entry name" value="Tetratricopeptide repeat domain"/>
    <property type="match status" value="1"/>
</dbReference>
<organism evidence="1 2">
    <name type="scientific">Candidatus Tokpelaia hoelldobleri</name>
    <dbReference type="NCBI Taxonomy" id="1902579"/>
    <lineage>
        <taxon>Bacteria</taxon>
        <taxon>Pseudomonadati</taxon>
        <taxon>Pseudomonadota</taxon>
        <taxon>Alphaproteobacteria</taxon>
        <taxon>Hyphomicrobiales</taxon>
        <taxon>Candidatus Tokpelaia</taxon>
    </lineage>
</organism>
<protein>
    <recommendedName>
        <fullName evidence="3">Tetratricopeptide repeat protein</fullName>
    </recommendedName>
</protein>
<gene>
    <name evidence="1" type="ORF">BHV28_13450</name>
</gene>
<dbReference type="Proteomes" id="UP000188912">
    <property type="component" value="Chromosome"/>
</dbReference>
<sequence>MTIKGAARAYLQEQLEEADLALTLKIRGGKTPLWAAAHTDYATALAACAAEEAEPEAFDYYARAVSAYEQALQVYTSAGHSREWLATTLALSRLLRHFGTREGGDMGFLRLLRATKQIETALADRHEPPARAALLVELAHTHRACADNARKSKRGDYLKQAIACYEQAGQIFKLREQAENWSNCLVGQAMAWRTMGEEHFAHAARLLQGATSFYDRASQPMDWSYIHFEYGRTLLQHANRLDGEERLQTAQDAVTALRIAQQTALTLENVEFRLRLHNELGIALGFLAQYKTGKDSILLLEEAIRLLERTIRQCDPQSQPLELACTHGNLGKSLLALAAENTGSQERKMRARAIKALQTSLTPALKSGWRQEWFGNLVELGNALHFTANHETSHKRFALLRRAAKIYLKALQHLPRGKAPEMRMRLYSWQGLALACCGENDKTEAGDRQLKQAEISFRLALAVYQGHETGDCADYARLQSNIGNLYYTMARRADDDTAALTLRHARHAMEEAIAALNEESPELATAHWNYGLTLKHGLLRDLSEDAAADYQTAELAFRTALASPVLEEDPADYMSVKHALATLLLMQAQELPQNNMAGITEAIALFAHIKAMAREHGHMEFAGQIDGDMEQAQQMMDEQRPRCLFSTLRRWFRS</sequence>
<dbReference type="SUPFAM" id="SSF48452">
    <property type="entry name" value="TPR-like"/>
    <property type="match status" value="1"/>
</dbReference>
<reference evidence="1 2" key="1">
    <citation type="journal article" date="2010" name="Science">
        <title>Genomic comparison of the ants Camponotus floridanus and Harpegnathos saltator.</title>
        <authorList>
            <person name="Bonasio R."/>
            <person name="Zhang G."/>
            <person name="Ye C."/>
            <person name="Mutti N.S."/>
            <person name="Fang X."/>
            <person name="Qin N."/>
            <person name="Donahue G."/>
            <person name="Yang P."/>
            <person name="Li Q."/>
            <person name="Li C."/>
            <person name="Zhang P."/>
            <person name="Huang Z."/>
            <person name="Berger S.L."/>
            <person name="Reinberg D."/>
            <person name="Wang J."/>
            <person name="Liebig J."/>
        </authorList>
    </citation>
    <scope>NUCLEOTIDE SEQUENCE [LARGE SCALE GENOMIC DNA]</scope>
    <source>
        <strain evidence="1 2">Hsal</strain>
    </source>
</reference>
<reference evidence="1 2" key="2">
    <citation type="journal article" date="2016" name="Sci. Rep.">
        <title>The genome of Rhizobiales bacteria in predatory ants reveals urease gene functions but no genes for nitrogen fixation.</title>
        <authorList>
            <person name="Neuvonen M.M."/>
            <person name="Tamarit D."/>
            <person name="Naslund K."/>
            <person name="Liebig J."/>
            <person name="Feldhaar H."/>
            <person name="Moran N.A."/>
            <person name="Guy L."/>
            <person name="Andersson S.G."/>
        </authorList>
    </citation>
    <scope>NUCLEOTIDE SEQUENCE [LARGE SCALE GENOMIC DNA]</scope>
    <source>
        <strain evidence="1 2">Hsal</strain>
    </source>
</reference>
<evidence type="ECO:0008006" key="3">
    <source>
        <dbReference type="Google" id="ProtNLM"/>
    </source>
</evidence>
<keyword evidence="2" id="KW-1185">Reference proteome</keyword>
<dbReference type="AlphaFoldDB" id="A0A1U9JW00"/>
<dbReference type="STRING" id="1902579.BHV28_13450"/>
<dbReference type="KEGG" id="thd:BHV28_13450"/>
<name>A0A1U9JW00_9HYPH</name>
<evidence type="ECO:0000313" key="2">
    <source>
        <dbReference type="Proteomes" id="UP000188912"/>
    </source>
</evidence>
<dbReference type="EMBL" id="CP017315">
    <property type="protein sequence ID" value="AQS42028.1"/>
    <property type="molecule type" value="Genomic_DNA"/>
</dbReference>
<dbReference type="InterPro" id="IPR011990">
    <property type="entry name" value="TPR-like_helical_dom_sf"/>
</dbReference>
<accession>A0A1U9JW00</accession>
<proteinExistence type="predicted"/>
<evidence type="ECO:0000313" key="1">
    <source>
        <dbReference type="EMBL" id="AQS42028.1"/>
    </source>
</evidence>